<feature type="transmembrane region" description="Helical" evidence="8">
    <location>
        <begin position="12"/>
        <end position="32"/>
    </location>
</feature>
<dbReference type="PANTHER" id="PTHR30472:SF25">
    <property type="entry name" value="ABC TRANSPORTER PERMEASE PROTEIN MJ0876-RELATED"/>
    <property type="match status" value="1"/>
</dbReference>
<feature type="transmembrane region" description="Helical" evidence="8">
    <location>
        <begin position="70"/>
        <end position="90"/>
    </location>
</feature>
<evidence type="ECO:0000256" key="8">
    <source>
        <dbReference type="SAM" id="Phobius"/>
    </source>
</evidence>
<keyword evidence="6 8" id="KW-1133">Transmembrane helix</keyword>
<feature type="transmembrane region" description="Helical" evidence="8">
    <location>
        <begin position="209"/>
        <end position="230"/>
    </location>
</feature>
<evidence type="ECO:0000256" key="5">
    <source>
        <dbReference type="ARBA" id="ARBA00022692"/>
    </source>
</evidence>
<dbReference type="GO" id="GO:0005886">
    <property type="term" value="C:plasma membrane"/>
    <property type="evidence" value="ECO:0007669"/>
    <property type="project" value="UniProtKB-SubCell"/>
</dbReference>
<dbReference type="InterPro" id="IPR000522">
    <property type="entry name" value="ABC_transptr_permease_BtuC"/>
</dbReference>
<proteinExistence type="inferred from homology"/>
<evidence type="ECO:0000313" key="10">
    <source>
        <dbReference type="Proteomes" id="UP000245506"/>
    </source>
</evidence>
<comment type="similarity">
    <text evidence="2">Belongs to the binding-protein-dependent transport system permease family. FecCD subfamily.</text>
</comment>
<evidence type="ECO:0008006" key="11">
    <source>
        <dbReference type="Google" id="ProtNLM"/>
    </source>
</evidence>
<dbReference type="PANTHER" id="PTHR30472">
    <property type="entry name" value="FERRIC ENTEROBACTIN TRANSPORT SYSTEM PERMEASE PROTEIN"/>
    <property type="match status" value="1"/>
</dbReference>
<reference evidence="9 10" key="1">
    <citation type="submission" date="2018-05" db="EMBL/GenBank/DDBJ databases">
        <title>Leucothrix arctica sp. nov., isolated from Arctic seawater.</title>
        <authorList>
            <person name="Choi A."/>
            <person name="Baek K."/>
        </authorList>
    </citation>
    <scope>NUCLEOTIDE SEQUENCE [LARGE SCALE GENOMIC DNA]</scope>
    <source>
        <strain evidence="9 10">IMCC9719</strain>
    </source>
</reference>
<dbReference type="FunFam" id="1.10.3470.10:FF:000001">
    <property type="entry name" value="Vitamin B12 ABC transporter permease BtuC"/>
    <property type="match status" value="1"/>
</dbReference>
<name>A0A317CFS3_9GAMM</name>
<feature type="transmembrane region" description="Helical" evidence="8">
    <location>
        <begin position="102"/>
        <end position="121"/>
    </location>
</feature>
<evidence type="ECO:0000256" key="3">
    <source>
        <dbReference type="ARBA" id="ARBA00022448"/>
    </source>
</evidence>
<dbReference type="EMBL" id="QGKL01000035">
    <property type="protein sequence ID" value="PWQ95180.1"/>
    <property type="molecule type" value="Genomic_DNA"/>
</dbReference>
<keyword evidence="4" id="KW-1003">Cell membrane</keyword>
<dbReference type="Proteomes" id="UP000245506">
    <property type="component" value="Unassembled WGS sequence"/>
</dbReference>
<feature type="transmembrane region" description="Helical" evidence="8">
    <location>
        <begin position="257"/>
        <end position="285"/>
    </location>
</feature>
<dbReference type="AlphaFoldDB" id="A0A317CFS3"/>
<feature type="transmembrane region" description="Helical" evidence="8">
    <location>
        <begin position="166"/>
        <end position="188"/>
    </location>
</feature>
<evidence type="ECO:0000256" key="4">
    <source>
        <dbReference type="ARBA" id="ARBA00022475"/>
    </source>
</evidence>
<gene>
    <name evidence="9" type="ORF">DKT75_12585</name>
</gene>
<dbReference type="Gene3D" id="1.10.3470.10">
    <property type="entry name" value="ABC transporter involved in vitamin B12 uptake, BtuC"/>
    <property type="match status" value="1"/>
</dbReference>
<evidence type="ECO:0000256" key="2">
    <source>
        <dbReference type="ARBA" id="ARBA00007935"/>
    </source>
</evidence>
<dbReference type="RefSeq" id="WP_109823792.1">
    <property type="nucleotide sequence ID" value="NZ_QGKL01000035.1"/>
</dbReference>
<dbReference type="OrthoDB" id="9055647at2"/>
<feature type="transmembrane region" description="Helical" evidence="8">
    <location>
        <begin position="325"/>
        <end position="344"/>
    </location>
</feature>
<sequence>MQAESRLTFRFYLIVCTLLLVVVSALSLYIGAVKIAPQDVLSALTNYLHITDHEPGRYQSILLDIRLPRVILAIIVGAALAALAVSGAAMQGLFRNPLADPGLVGISSGAALAAVIVIVLVPSIATIPKSLNIYLIPLAAFIGSLLVTLLVHQLSQVHGKTEVSTLLLAGIAINAIAGAGTGLLTYMADDTQLRILTFWSMGSLGSANWAQLFFAAPIIITALIGIYFYAKALNAIALGEAEAGHLGYNLESIKRRLIVLVALAVGTSVALSGTIGFIGLVIPHLLRLFIGPNHSKLLPLSAILGASLLLLSDLIARTLVAPAELPIGIITTIIGGPFFLWLLLRFKRQGSII</sequence>
<feature type="transmembrane region" description="Helical" evidence="8">
    <location>
        <begin position="133"/>
        <end position="154"/>
    </location>
</feature>
<organism evidence="9 10">
    <name type="scientific">Leucothrix arctica</name>
    <dbReference type="NCBI Taxonomy" id="1481894"/>
    <lineage>
        <taxon>Bacteria</taxon>
        <taxon>Pseudomonadati</taxon>
        <taxon>Pseudomonadota</taxon>
        <taxon>Gammaproteobacteria</taxon>
        <taxon>Thiotrichales</taxon>
        <taxon>Thiotrichaceae</taxon>
        <taxon>Leucothrix</taxon>
    </lineage>
</organism>
<evidence type="ECO:0000256" key="1">
    <source>
        <dbReference type="ARBA" id="ARBA00004651"/>
    </source>
</evidence>
<evidence type="ECO:0000313" key="9">
    <source>
        <dbReference type="EMBL" id="PWQ95180.1"/>
    </source>
</evidence>
<keyword evidence="7 8" id="KW-0472">Membrane</keyword>
<keyword evidence="3" id="KW-0813">Transport</keyword>
<dbReference type="Pfam" id="PF01032">
    <property type="entry name" value="FecCD"/>
    <property type="match status" value="1"/>
</dbReference>
<dbReference type="InterPro" id="IPR037294">
    <property type="entry name" value="ABC_BtuC-like"/>
</dbReference>
<keyword evidence="5 8" id="KW-0812">Transmembrane</keyword>
<dbReference type="GO" id="GO:0033214">
    <property type="term" value="P:siderophore-iron import into cell"/>
    <property type="evidence" value="ECO:0007669"/>
    <property type="project" value="TreeGrafter"/>
</dbReference>
<accession>A0A317CFS3</accession>
<evidence type="ECO:0000256" key="6">
    <source>
        <dbReference type="ARBA" id="ARBA00022989"/>
    </source>
</evidence>
<evidence type="ECO:0000256" key="7">
    <source>
        <dbReference type="ARBA" id="ARBA00023136"/>
    </source>
</evidence>
<protein>
    <recommendedName>
        <fullName evidence="11">Iron ABC transporter</fullName>
    </recommendedName>
</protein>
<comment type="subcellular location">
    <subcellularLocation>
        <location evidence="1">Cell membrane</location>
        <topology evidence="1">Multi-pass membrane protein</topology>
    </subcellularLocation>
</comment>
<comment type="caution">
    <text evidence="9">The sequence shown here is derived from an EMBL/GenBank/DDBJ whole genome shotgun (WGS) entry which is preliminary data.</text>
</comment>
<dbReference type="SUPFAM" id="SSF81345">
    <property type="entry name" value="ABC transporter involved in vitamin B12 uptake, BtuC"/>
    <property type="match status" value="1"/>
</dbReference>
<dbReference type="CDD" id="cd06550">
    <property type="entry name" value="TM_ABC_iron-siderophores_like"/>
    <property type="match status" value="1"/>
</dbReference>
<keyword evidence="10" id="KW-1185">Reference proteome</keyword>
<dbReference type="GO" id="GO:0022857">
    <property type="term" value="F:transmembrane transporter activity"/>
    <property type="evidence" value="ECO:0007669"/>
    <property type="project" value="InterPro"/>
</dbReference>